<name>A0A951Q944_9CYAN</name>
<sequence length="119" mass="12744">MGQTTSTSLFRAIPPERVGLSGEYDHNGLAKRVSLTLSRTFEPDEIGGLRLSQRGSVVVLVGDISSQQLLIRLVNVVMSISGAADVEINGIGVADRLTAYLNNPSRASLHTLLKALRKS</sequence>
<reference evidence="2" key="1">
    <citation type="submission" date="2021-05" db="EMBL/GenBank/DDBJ databases">
        <authorList>
            <person name="Pietrasiak N."/>
            <person name="Ward R."/>
            <person name="Stajich J.E."/>
            <person name="Kurbessoian T."/>
        </authorList>
    </citation>
    <scope>NUCLEOTIDE SEQUENCE</scope>
    <source>
        <strain evidence="2">UHER 2000/2452</strain>
    </source>
</reference>
<evidence type="ECO:0000313" key="2">
    <source>
        <dbReference type="EMBL" id="MBW4658502.1"/>
    </source>
</evidence>
<evidence type="ECO:0000313" key="3">
    <source>
        <dbReference type="Proteomes" id="UP000757435"/>
    </source>
</evidence>
<dbReference type="Proteomes" id="UP000757435">
    <property type="component" value="Unassembled WGS sequence"/>
</dbReference>
<comment type="caution">
    <text evidence="2">The sequence shown here is derived from an EMBL/GenBank/DDBJ whole genome shotgun (WGS) entry which is preliminary data.</text>
</comment>
<proteinExistence type="predicted"/>
<dbReference type="InterPro" id="IPR007055">
    <property type="entry name" value="BON_dom"/>
</dbReference>
<accession>A0A951Q944</accession>
<protein>
    <recommendedName>
        <fullName evidence="1">BON domain-containing protein</fullName>
    </recommendedName>
</protein>
<dbReference type="AlphaFoldDB" id="A0A951Q944"/>
<gene>
    <name evidence="2" type="ORF">KME15_07495</name>
</gene>
<evidence type="ECO:0000259" key="1">
    <source>
        <dbReference type="PROSITE" id="PS50914"/>
    </source>
</evidence>
<organism evidence="2 3">
    <name type="scientific">Drouetiella hepatica Uher 2000/2452</name>
    <dbReference type="NCBI Taxonomy" id="904376"/>
    <lineage>
        <taxon>Bacteria</taxon>
        <taxon>Bacillati</taxon>
        <taxon>Cyanobacteriota</taxon>
        <taxon>Cyanophyceae</taxon>
        <taxon>Oculatellales</taxon>
        <taxon>Oculatellaceae</taxon>
        <taxon>Drouetiella</taxon>
    </lineage>
</organism>
<reference evidence="2" key="2">
    <citation type="journal article" date="2022" name="Microbiol. Resour. Announc.">
        <title>Metagenome Sequencing to Explore Phylogenomics of Terrestrial Cyanobacteria.</title>
        <authorList>
            <person name="Ward R.D."/>
            <person name="Stajich J.E."/>
            <person name="Johansen J.R."/>
            <person name="Huntemann M."/>
            <person name="Clum A."/>
            <person name="Foster B."/>
            <person name="Foster B."/>
            <person name="Roux S."/>
            <person name="Palaniappan K."/>
            <person name="Varghese N."/>
            <person name="Mukherjee S."/>
            <person name="Reddy T.B.K."/>
            <person name="Daum C."/>
            <person name="Copeland A."/>
            <person name="Chen I.A."/>
            <person name="Ivanova N.N."/>
            <person name="Kyrpides N.C."/>
            <person name="Shapiro N."/>
            <person name="Eloe-Fadrosh E.A."/>
            <person name="Pietrasiak N."/>
        </authorList>
    </citation>
    <scope>NUCLEOTIDE SEQUENCE</scope>
    <source>
        <strain evidence="2">UHER 2000/2452</strain>
    </source>
</reference>
<dbReference type="EMBL" id="JAHHHD010000006">
    <property type="protein sequence ID" value="MBW4658502.1"/>
    <property type="molecule type" value="Genomic_DNA"/>
</dbReference>
<dbReference type="PROSITE" id="PS50914">
    <property type="entry name" value="BON"/>
    <property type="match status" value="1"/>
</dbReference>
<feature type="domain" description="BON" evidence="1">
    <location>
        <begin position="25"/>
        <end position="95"/>
    </location>
</feature>